<reference evidence="1 2" key="1">
    <citation type="submission" date="2023-07" db="EMBL/GenBank/DDBJ databases">
        <title>Comparative genomics of wheat-associated soil bacteria to identify genetic determinants of phenazine resistance.</title>
        <authorList>
            <person name="Mouncey N."/>
        </authorList>
    </citation>
    <scope>NUCLEOTIDE SEQUENCE [LARGE SCALE GENOMIC DNA]</scope>
    <source>
        <strain evidence="1 2">V2I4</strain>
    </source>
</reference>
<protein>
    <submittedName>
        <fullName evidence="1">Uncharacterized protein</fullName>
    </submittedName>
</protein>
<comment type="caution">
    <text evidence="1">The sequence shown here is derived from an EMBL/GenBank/DDBJ whole genome shotgun (WGS) entry which is preliminary data.</text>
</comment>
<accession>A0ABU0SIA0</accession>
<gene>
    <name evidence="1" type="ORF">QF035_000880</name>
</gene>
<dbReference type="Proteomes" id="UP001230328">
    <property type="component" value="Unassembled WGS sequence"/>
</dbReference>
<evidence type="ECO:0000313" key="2">
    <source>
        <dbReference type="Proteomes" id="UP001230328"/>
    </source>
</evidence>
<keyword evidence="2" id="KW-1185">Reference proteome</keyword>
<dbReference type="EMBL" id="JAUSZI010000002">
    <property type="protein sequence ID" value="MDQ1023298.1"/>
    <property type="molecule type" value="Genomic_DNA"/>
</dbReference>
<proteinExistence type="predicted"/>
<sequence length="34" mass="3612">MFLLCGHCTPQRLGYGYGYGYGYAASPVADPPVS</sequence>
<organism evidence="1 2">
    <name type="scientific">Streptomyces umbrinus</name>
    <dbReference type="NCBI Taxonomy" id="67370"/>
    <lineage>
        <taxon>Bacteria</taxon>
        <taxon>Bacillati</taxon>
        <taxon>Actinomycetota</taxon>
        <taxon>Actinomycetes</taxon>
        <taxon>Kitasatosporales</taxon>
        <taxon>Streptomycetaceae</taxon>
        <taxon>Streptomyces</taxon>
        <taxon>Streptomyces phaeochromogenes group</taxon>
    </lineage>
</organism>
<evidence type="ECO:0000313" key="1">
    <source>
        <dbReference type="EMBL" id="MDQ1023298.1"/>
    </source>
</evidence>
<name>A0ABU0SIA0_9ACTN</name>